<dbReference type="InterPro" id="IPR038404">
    <property type="entry name" value="TRAP_DctP_sf"/>
</dbReference>
<keyword evidence="1 2" id="KW-0732">Signal</keyword>
<dbReference type="PANTHER" id="PTHR33376:SF15">
    <property type="entry name" value="BLL6794 PROTEIN"/>
    <property type="match status" value="1"/>
</dbReference>
<protein>
    <submittedName>
        <fullName evidence="3">TRAP dicarboxylate transporter subunit DctP</fullName>
    </submittedName>
</protein>
<reference evidence="3 4" key="1">
    <citation type="journal article" date="2012" name="Int. J. Syst. Evol. Microbiol.">
        <title>Vibrio caribbeanicus sp. nov., isolated from the marine sponge Scleritoderma cyanea.</title>
        <authorList>
            <person name="Hoffmann M."/>
            <person name="Monday S.R."/>
            <person name="Allard M.W."/>
            <person name="Strain E.A."/>
            <person name="Whittaker P."/>
            <person name="Naum M."/>
            <person name="McCarthy P.J."/>
            <person name="Lopez J.V."/>
            <person name="Fischer M."/>
            <person name="Brown E.W."/>
        </authorList>
    </citation>
    <scope>NUCLEOTIDE SEQUENCE [LARGE SCALE GENOMIC DNA]</scope>
    <source>
        <strain evidence="3 4">LMG 20546</strain>
    </source>
</reference>
<dbReference type="Proteomes" id="UP000004371">
    <property type="component" value="Unassembled WGS sequence"/>
</dbReference>
<dbReference type="RefSeq" id="WP_006880289.1">
    <property type="nucleotide sequence ID" value="NZ_AEVS01000077.1"/>
</dbReference>
<accession>E8LWR0</accession>
<evidence type="ECO:0000256" key="1">
    <source>
        <dbReference type="ARBA" id="ARBA00022729"/>
    </source>
</evidence>
<keyword evidence="4" id="KW-1185">Reference proteome</keyword>
<dbReference type="InterPro" id="IPR018389">
    <property type="entry name" value="DctP_fam"/>
</dbReference>
<proteinExistence type="predicted"/>
<evidence type="ECO:0000256" key="2">
    <source>
        <dbReference type="SAM" id="SignalP"/>
    </source>
</evidence>
<dbReference type="CDD" id="cd13677">
    <property type="entry name" value="PBP2_TRAP_SBP_like_6"/>
    <property type="match status" value="1"/>
</dbReference>
<dbReference type="Pfam" id="PF03480">
    <property type="entry name" value="DctP"/>
    <property type="match status" value="1"/>
</dbReference>
<dbReference type="Gene3D" id="3.40.190.170">
    <property type="entry name" value="Bacterial extracellular solute-binding protein, family 7"/>
    <property type="match status" value="1"/>
</dbReference>
<organism evidence="3 4">
    <name type="scientific">Vibrio brasiliensis LMG 20546</name>
    <dbReference type="NCBI Taxonomy" id="945543"/>
    <lineage>
        <taxon>Bacteria</taxon>
        <taxon>Pseudomonadati</taxon>
        <taxon>Pseudomonadota</taxon>
        <taxon>Gammaproteobacteria</taxon>
        <taxon>Vibrionales</taxon>
        <taxon>Vibrionaceae</taxon>
        <taxon>Vibrio</taxon>
        <taxon>Vibrio oreintalis group</taxon>
    </lineage>
</organism>
<dbReference type="AlphaFoldDB" id="E8LWR0"/>
<feature type="chain" id="PRO_5003224438" evidence="2">
    <location>
        <begin position="23"/>
        <end position="348"/>
    </location>
</feature>
<gene>
    <name evidence="3" type="ORF">VIBR0546_17313</name>
</gene>
<dbReference type="GO" id="GO:0055085">
    <property type="term" value="P:transmembrane transport"/>
    <property type="evidence" value="ECO:0007669"/>
    <property type="project" value="InterPro"/>
</dbReference>
<dbReference type="eggNOG" id="COG1638">
    <property type="taxonomic scope" value="Bacteria"/>
</dbReference>
<dbReference type="OrthoDB" id="8690069at2"/>
<dbReference type="NCBIfam" id="NF037995">
    <property type="entry name" value="TRAP_S1"/>
    <property type="match status" value="1"/>
</dbReference>
<dbReference type="STRING" id="945543.VIBR0546_17313"/>
<evidence type="ECO:0000313" key="3">
    <source>
        <dbReference type="EMBL" id="EGA64811.1"/>
    </source>
</evidence>
<name>E8LWR0_9VIBR</name>
<feature type="signal peptide" evidence="2">
    <location>
        <begin position="1"/>
        <end position="22"/>
    </location>
</feature>
<dbReference type="PANTHER" id="PTHR33376">
    <property type="match status" value="1"/>
</dbReference>
<comment type="caution">
    <text evidence="3">The sequence shown here is derived from an EMBL/GenBank/DDBJ whole genome shotgun (WGS) entry which is preliminary data.</text>
</comment>
<evidence type="ECO:0000313" key="4">
    <source>
        <dbReference type="Proteomes" id="UP000004371"/>
    </source>
</evidence>
<dbReference type="EMBL" id="AEVS01000077">
    <property type="protein sequence ID" value="EGA64811.1"/>
    <property type="molecule type" value="Genomic_DNA"/>
</dbReference>
<sequence>MKKSILTLVASSVLLATGAVSAATEFNVVHLTSPESYNHQSLLVFKNHLETRSNGEIKVNIYGSGQLCGSGKECIAGVQAGMFDYFPTTVSEIAYYWKPAESFDLPYLLPNDRVAECVYGNDEFMSDVRQNVIKKAPNVRLMMVANSGGWRNFATTKKAIKTPADVEGMKIRTVPAKVQQDLVKQLDGSPTPIAWPEVYTALSTGVVEGTKNGIVDIVQSRFHESLDYLTLDGHAYMGGAWLMSDMKFNSLSPELKRVVLDAIEAQQQYLNSYPKHNEYASYEVFKQSNGTIYNPTVAEKEAFKAATKPVIDSWAAAANGEGKQWLERFQTEIKTCEAQIEASYNLTM</sequence>